<comment type="caution">
    <text evidence="13">Lacks conserved residue(s) required for the propagation of feature annotation.</text>
</comment>
<comment type="subcellular location">
    <subcellularLocation>
        <location evidence="1">Cell membrane</location>
        <topology evidence="1">Multi-pass membrane protein</topology>
    </subcellularLocation>
</comment>
<dbReference type="PROSITE" id="PS50068">
    <property type="entry name" value="LDLRA_2"/>
    <property type="match status" value="1"/>
</dbReference>
<dbReference type="KEGG" id="cvn:111104503"/>
<dbReference type="InterPro" id="IPR023415">
    <property type="entry name" value="LDLR_class-A_CS"/>
</dbReference>
<keyword evidence="18" id="KW-1185">Reference proteome</keyword>
<dbReference type="InterPro" id="IPR002172">
    <property type="entry name" value="LDrepeatLR_classA_rpt"/>
</dbReference>
<dbReference type="InterPro" id="IPR036055">
    <property type="entry name" value="LDL_receptor-like_sf"/>
</dbReference>
<dbReference type="GO" id="GO:0007189">
    <property type="term" value="P:adenylate cyclase-activating G protein-coupled receptor signaling pathway"/>
    <property type="evidence" value="ECO:0007669"/>
    <property type="project" value="TreeGrafter"/>
</dbReference>
<dbReference type="SMART" id="SM00192">
    <property type="entry name" value="LDLa"/>
    <property type="match status" value="1"/>
</dbReference>
<proteinExistence type="inferred from homology"/>
<evidence type="ECO:0000256" key="15">
    <source>
        <dbReference type="SAM" id="Phobius"/>
    </source>
</evidence>
<evidence type="ECO:0000256" key="6">
    <source>
        <dbReference type="ARBA" id="ARBA00022989"/>
    </source>
</evidence>
<feature type="signal peptide" evidence="16">
    <location>
        <begin position="1"/>
        <end position="21"/>
    </location>
</feature>
<reference evidence="19" key="1">
    <citation type="submission" date="2025-08" db="UniProtKB">
        <authorList>
            <consortium name="RefSeq"/>
        </authorList>
    </citation>
    <scope>IDENTIFICATION</scope>
    <source>
        <tissue evidence="19">Whole sample</tissue>
    </source>
</reference>
<evidence type="ECO:0000256" key="10">
    <source>
        <dbReference type="ARBA" id="ARBA00023170"/>
    </source>
</evidence>
<feature type="disulfide bond" evidence="13">
    <location>
        <begin position="46"/>
        <end position="61"/>
    </location>
</feature>
<keyword evidence="16" id="KW-0732">Signal</keyword>
<feature type="transmembrane region" description="Helical" evidence="15">
    <location>
        <begin position="403"/>
        <end position="423"/>
    </location>
</feature>
<dbReference type="Pfam" id="PF00001">
    <property type="entry name" value="7tm_1"/>
    <property type="match status" value="1"/>
</dbReference>
<dbReference type="CDD" id="cd00112">
    <property type="entry name" value="LDLa"/>
    <property type="match status" value="1"/>
</dbReference>
<comment type="similarity">
    <text evidence="14">Belongs to the G-protein coupled receptor 1 family.</text>
</comment>
<dbReference type="RefSeq" id="XP_022294202.1">
    <property type="nucleotide sequence ID" value="XM_022438494.1"/>
</dbReference>
<dbReference type="PRINTS" id="PR00237">
    <property type="entry name" value="GPCRRHODOPSN"/>
</dbReference>
<dbReference type="GO" id="GO:0008528">
    <property type="term" value="F:G protein-coupled peptide receptor activity"/>
    <property type="evidence" value="ECO:0007669"/>
    <property type="project" value="TreeGrafter"/>
</dbReference>
<evidence type="ECO:0000256" key="12">
    <source>
        <dbReference type="ARBA" id="ARBA00023224"/>
    </source>
</evidence>
<dbReference type="Gene3D" id="4.10.400.10">
    <property type="entry name" value="Low-density Lipoprotein Receptor"/>
    <property type="match status" value="1"/>
</dbReference>
<dbReference type="PROSITE" id="PS51450">
    <property type="entry name" value="LRR"/>
    <property type="match status" value="2"/>
</dbReference>
<evidence type="ECO:0000256" key="1">
    <source>
        <dbReference type="ARBA" id="ARBA00004651"/>
    </source>
</evidence>
<dbReference type="OrthoDB" id="1055097at2759"/>
<evidence type="ECO:0000256" key="2">
    <source>
        <dbReference type="ARBA" id="ARBA00022475"/>
    </source>
</evidence>
<keyword evidence="8 15" id="KW-0472">Membrane</keyword>
<dbReference type="PANTHER" id="PTHR24372:SF80">
    <property type="entry name" value="FI21465P1-RELATED"/>
    <property type="match status" value="1"/>
</dbReference>
<keyword evidence="5" id="KW-0677">Repeat</keyword>
<feature type="domain" description="G-protein coupled receptors family 1 profile" evidence="17">
    <location>
        <begin position="415"/>
        <end position="672"/>
    </location>
</feature>
<dbReference type="GO" id="GO:0005886">
    <property type="term" value="C:plasma membrane"/>
    <property type="evidence" value="ECO:0007669"/>
    <property type="project" value="UniProtKB-SubCell"/>
</dbReference>
<dbReference type="InterPro" id="IPR017452">
    <property type="entry name" value="GPCR_Rhodpsn_7TM"/>
</dbReference>
<keyword evidence="3" id="KW-0433">Leucine-rich repeat</keyword>
<dbReference type="InterPro" id="IPR003591">
    <property type="entry name" value="Leu-rich_rpt_typical-subtyp"/>
</dbReference>
<feature type="transmembrane region" description="Helical" evidence="15">
    <location>
        <begin position="524"/>
        <end position="546"/>
    </location>
</feature>
<evidence type="ECO:0000256" key="9">
    <source>
        <dbReference type="ARBA" id="ARBA00023157"/>
    </source>
</evidence>
<evidence type="ECO:0000256" key="16">
    <source>
        <dbReference type="SAM" id="SignalP"/>
    </source>
</evidence>
<dbReference type="Pfam" id="PF13855">
    <property type="entry name" value="LRR_8"/>
    <property type="match status" value="3"/>
</dbReference>
<dbReference type="SMART" id="SM00369">
    <property type="entry name" value="LRR_TYP"/>
    <property type="match status" value="8"/>
</dbReference>
<dbReference type="PROSITE" id="PS01209">
    <property type="entry name" value="LDLRA_1"/>
    <property type="match status" value="1"/>
</dbReference>
<keyword evidence="6 15" id="KW-1133">Transmembrane helix</keyword>
<keyword evidence="4 14" id="KW-0812">Transmembrane</keyword>
<sequence length="798" mass="92105">MNWKVKIKLGFLWIFLSSASSRKSLCSTGTFECQRILECIDEDRKCDGVPDCRDMTDEKYCDRAQDHYWNNKYLKRDEADYDLLNRSCVFKDIPSKCTCKGVTMVFCGGGQLRQIPKGIPGKSTVLDLSNNEIEDFSEDDLDLYFVTKINLQHNKLTTIRNNTFRNCPNLQKLNLNSNNIIRLEENAFPVQNKIEDLKIENNLLTVLNAEMFSNLKNLKRLYLGFNRIRYIVVDTFKELQQLKVMSLISNTFTVLENHFFQHLSKLDILYIDENNIFRIEDRTFNPLSSLHTLGLSRNKIIAVSPNLFRGLGNLTHLNLMINHIVSISPTAFTDLTNLRSLDLRQNVFRSLYKDTLRSLPSLHYVYFDEFYMCAYVASEVVCQPFGDGISSRYNLLENGFLRLMVWIVAICACFGNLLVLLGRSVLREDNQVHSFYIKNLSFADMLMGLYLIIIGYHDQIFRGNYLVEDEGWRSSPTCDICGILSTLSNEASVFTLTLITLDRYISITFPLFRRRKSFKFAMMNVCIIWTISLLLSLFPVTFSGYFGNYFYKDNAVCVPFHLHRPWAKGWEYSTFLFLGLNLAAFSFICFAYIHMFIAIKRSTKTVRSHFENKERTLVKRFFFIILTDFLCWMPIIIIKFIALSGHHINQDTYAWLIIFVMPINSAINPLLYTLTTKLFKEKVMPKLCCGFKLVRQEPMLKESSSSSSSSSTGRRIRSSVRSSLEKDLCEVGATTLRVSTRKPKGNFDSVTGSGDSCRNGNYLSFKTRSERGNFYHSNSSRICAKESVYIPQRLSTAI</sequence>
<dbReference type="Proteomes" id="UP000694844">
    <property type="component" value="Chromosome 7"/>
</dbReference>
<dbReference type="SUPFAM" id="SSF52058">
    <property type="entry name" value="L domain-like"/>
    <property type="match status" value="1"/>
</dbReference>
<feature type="chain" id="PRO_5034137196" evidence="16">
    <location>
        <begin position="22"/>
        <end position="798"/>
    </location>
</feature>
<dbReference type="PROSITE" id="PS00237">
    <property type="entry name" value="G_PROTEIN_RECEP_F1_1"/>
    <property type="match status" value="1"/>
</dbReference>
<evidence type="ECO:0000256" key="14">
    <source>
        <dbReference type="RuleBase" id="RU000688"/>
    </source>
</evidence>
<dbReference type="PANTHER" id="PTHR24372">
    <property type="entry name" value="GLYCOPROTEIN HORMONE RECEPTOR"/>
    <property type="match status" value="1"/>
</dbReference>
<feature type="transmembrane region" description="Helical" evidence="15">
    <location>
        <begin position="653"/>
        <end position="674"/>
    </location>
</feature>
<dbReference type="PROSITE" id="PS50262">
    <property type="entry name" value="G_PROTEIN_RECEP_F1_2"/>
    <property type="match status" value="1"/>
</dbReference>
<dbReference type="InterPro" id="IPR001611">
    <property type="entry name" value="Leu-rich_rpt"/>
</dbReference>
<organism evidence="18 19">
    <name type="scientific">Crassostrea virginica</name>
    <name type="common">Eastern oyster</name>
    <dbReference type="NCBI Taxonomy" id="6565"/>
    <lineage>
        <taxon>Eukaryota</taxon>
        <taxon>Metazoa</taxon>
        <taxon>Spiralia</taxon>
        <taxon>Lophotrochozoa</taxon>
        <taxon>Mollusca</taxon>
        <taxon>Bivalvia</taxon>
        <taxon>Autobranchia</taxon>
        <taxon>Pteriomorphia</taxon>
        <taxon>Ostreida</taxon>
        <taxon>Ostreoidea</taxon>
        <taxon>Ostreidae</taxon>
        <taxon>Crassostrea</taxon>
    </lineage>
</organism>
<dbReference type="Gene3D" id="3.80.10.10">
    <property type="entry name" value="Ribonuclease Inhibitor"/>
    <property type="match status" value="2"/>
</dbReference>
<dbReference type="FunFam" id="1.20.1070.10:FF:000333">
    <property type="entry name" value="Relaxin receptor 1"/>
    <property type="match status" value="1"/>
</dbReference>
<feature type="transmembrane region" description="Helical" evidence="15">
    <location>
        <begin position="620"/>
        <end position="641"/>
    </location>
</feature>
<keyword evidence="11" id="KW-0325">Glycoprotein</keyword>
<evidence type="ECO:0000313" key="19">
    <source>
        <dbReference type="RefSeq" id="XP_022294202.1"/>
    </source>
</evidence>
<name>A0A8B8ARZ3_CRAVI</name>
<dbReference type="CDD" id="cd15137">
    <property type="entry name" value="7tmA_Relaxin_R"/>
    <property type="match status" value="1"/>
</dbReference>
<dbReference type="Gene3D" id="1.20.1070.10">
    <property type="entry name" value="Rhodopsin 7-helix transmembrane proteins"/>
    <property type="match status" value="1"/>
</dbReference>
<feature type="transmembrane region" description="Helical" evidence="15">
    <location>
        <begin position="575"/>
        <end position="599"/>
    </location>
</feature>
<keyword evidence="12 14" id="KW-0807">Transducer</keyword>
<dbReference type="PRINTS" id="PR01739">
    <property type="entry name" value="RELAXINR"/>
</dbReference>
<dbReference type="InterPro" id="IPR000276">
    <property type="entry name" value="GPCR_Rhodpsn"/>
</dbReference>
<evidence type="ECO:0000313" key="18">
    <source>
        <dbReference type="Proteomes" id="UP000694844"/>
    </source>
</evidence>
<dbReference type="Pfam" id="PF00057">
    <property type="entry name" value="Ldl_recept_a"/>
    <property type="match status" value="1"/>
</dbReference>
<feature type="transmembrane region" description="Helical" evidence="15">
    <location>
        <begin position="493"/>
        <end position="512"/>
    </location>
</feature>
<dbReference type="AlphaFoldDB" id="A0A8B8ARZ3"/>
<evidence type="ECO:0000256" key="13">
    <source>
        <dbReference type="PROSITE-ProRule" id="PRU00124"/>
    </source>
</evidence>
<evidence type="ECO:0000256" key="4">
    <source>
        <dbReference type="ARBA" id="ARBA00022692"/>
    </source>
</evidence>
<evidence type="ECO:0000256" key="7">
    <source>
        <dbReference type="ARBA" id="ARBA00023040"/>
    </source>
</evidence>
<keyword evidence="7 14" id="KW-0297">G-protein coupled receptor</keyword>
<dbReference type="InterPro" id="IPR032675">
    <property type="entry name" value="LRR_dom_sf"/>
</dbReference>
<keyword evidence="2" id="KW-1003">Cell membrane</keyword>
<dbReference type="GeneID" id="111104503"/>
<dbReference type="SUPFAM" id="SSF57424">
    <property type="entry name" value="LDL receptor-like module"/>
    <property type="match status" value="1"/>
</dbReference>
<dbReference type="SUPFAM" id="SSF81321">
    <property type="entry name" value="Family A G protein-coupled receptor-like"/>
    <property type="match status" value="1"/>
</dbReference>
<evidence type="ECO:0000256" key="5">
    <source>
        <dbReference type="ARBA" id="ARBA00022737"/>
    </source>
</evidence>
<protein>
    <submittedName>
        <fullName evidence="19">Relaxin receptor 2-like</fullName>
    </submittedName>
</protein>
<accession>A0A8B8ARZ3</accession>
<evidence type="ECO:0000256" key="11">
    <source>
        <dbReference type="ARBA" id="ARBA00023180"/>
    </source>
</evidence>
<evidence type="ECO:0000256" key="8">
    <source>
        <dbReference type="ARBA" id="ARBA00023136"/>
    </source>
</evidence>
<keyword evidence="9 13" id="KW-1015">Disulfide bond</keyword>
<evidence type="ECO:0000256" key="3">
    <source>
        <dbReference type="ARBA" id="ARBA00022614"/>
    </source>
</evidence>
<evidence type="ECO:0000259" key="17">
    <source>
        <dbReference type="PROSITE" id="PS50262"/>
    </source>
</evidence>
<keyword evidence="10 14" id="KW-0675">Receptor</keyword>
<dbReference type="InterPro" id="IPR008112">
    <property type="entry name" value="Relaxin_rcpt"/>
</dbReference>
<dbReference type="GO" id="GO:0009755">
    <property type="term" value="P:hormone-mediated signaling pathway"/>
    <property type="evidence" value="ECO:0007669"/>
    <property type="project" value="TreeGrafter"/>
</dbReference>
<gene>
    <name evidence="19" type="primary">LOC111104503</name>
</gene>
<feature type="transmembrane region" description="Helical" evidence="15">
    <location>
        <begin position="435"/>
        <end position="456"/>
    </location>
</feature>